<evidence type="ECO:0000313" key="5">
    <source>
        <dbReference type="Proteomes" id="UP000011715"/>
    </source>
</evidence>
<dbReference type="Proteomes" id="UP000011715">
    <property type="component" value="Unassembled WGS sequence"/>
</dbReference>
<dbReference type="VEuPathDB" id="FungiDB:MAPG_07681"/>
<protein>
    <recommendedName>
        <fullName evidence="6">Circumsporozoite protein</fullName>
    </recommendedName>
</protein>
<dbReference type="eggNOG" id="ENOG502QUVP">
    <property type="taxonomic scope" value="Eukaryota"/>
</dbReference>
<dbReference type="STRING" id="644358.A0A0C4E5B5"/>
<feature type="chain" id="PRO_5009385828" description="Circumsporozoite protein" evidence="2">
    <location>
        <begin position="18"/>
        <end position="413"/>
    </location>
</feature>
<dbReference type="AlphaFoldDB" id="A0A0C4E5B5"/>
<reference evidence="3" key="3">
    <citation type="submission" date="2011-03" db="EMBL/GenBank/DDBJ databases">
        <title>Annotation of Magnaporthe poae ATCC 64411.</title>
        <authorList>
            <person name="Ma L.-J."/>
            <person name="Dead R."/>
            <person name="Young S.K."/>
            <person name="Zeng Q."/>
            <person name="Gargeya S."/>
            <person name="Fitzgerald M."/>
            <person name="Haas B."/>
            <person name="Abouelleil A."/>
            <person name="Alvarado L."/>
            <person name="Arachchi H.M."/>
            <person name="Berlin A."/>
            <person name="Brown A."/>
            <person name="Chapman S.B."/>
            <person name="Chen Z."/>
            <person name="Dunbar C."/>
            <person name="Freedman E."/>
            <person name="Gearin G."/>
            <person name="Gellesch M."/>
            <person name="Goldberg J."/>
            <person name="Griggs A."/>
            <person name="Gujja S."/>
            <person name="Heiman D."/>
            <person name="Howarth C."/>
            <person name="Larson L."/>
            <person name="Lui A."/>
            <person name="MacDonald P.J.P."/>
            <person name="Mehta T."/>
            <person name="Montmayeur A."/>
            <person name="Murphy C."/>
            <person name="Neiman D."/>
            <person name="Pearson M."/>
            <person name="Priest M."/>
            <person name="Roberts A."/>
            <person name="Saif S."/>
            <person name="Shea T."/>
            <person name="Shenoy N."/>
            <person name="Sisk P."/>
            <person name="Stolte C."/>
            <person name="Sykes S."/>
            <person name="Yandava C."/>
            <person name="Wortman J."/>
            <person name="Nusbaum C."/>
            <person name="Birren B."/>
        </authorList>
    </citation>
    <scope>NUCLEOTIDE SEQUENCE</scope>
    <source>
        <strain evidence="3">ATCC 64411</strain>
    </source>
</reference>
<reference evidence="4" key="5">
    <citation type="submission" date="2015-06" db="UniProtKB">
        <authorList>
            <consortium name="EnsemblFungi"/>
        </authorList>
    </citation>
    <scope>IDENTIFICATION</scope>
    <source>
        <strain evidence="4">ATCC 64411</strain>
    </source>
</reference>
<reference evidence="3" key="1">
    <citation type="submission" date="2010-05" db="EMBL/GenBank/DDBJ databases">
        <title>The Genome Sequence of Magnaporthe poae strain ATCC 64411.</title>
        <authorList>
            <consortium name="The Broad Institute Genome Sequencing Platform"/>
            <consortium name="Broad Institute Genome Sequencing Center for Infectious Disease"/>
            <person name="Ma L.-J."/>
            <person name="Dead R."/>
            <person name="Young S."/>
            <person name="Zeng Q."/>
            <person name="Koehrsen M."/>
            <person name="Alvarado L."/>
            <person name="Berlin A."/>
            <person name="Chapman S.B."/>
            <person name="Chen Z."/>
            <person name="Freedman E."/>
            <person name="Gellesch M."/>
            <person name="Goldberg J."/>
            <person name="Griggs A."/>
            <person name="Gujja S."/>
            <person name="Heilman E.R."/>
            <person name="Heiman D."/>
            <person name="Hepburn T."/>
            <person name="Howarth C."/>
            <person name="Jen D."/>
            <person name="Larson L."/>
            <person name="Mehta T."/>
            <person name="Neiman D."/>
            <person name="Pearson M."/>
            <person name="Roberts A."/>
            <person name="Saif S."/>
            <person name="Shea T."/>
            <person name="Shenoy N."/>
            <person name="Sisk P."/>
            <person name="Stolte C."/>
            <person name="Sykes S."/>
            <person name="Walk T."/>
            <person name="White J."/>
            <person name="Yandava C."/>
            <person name="Haas B."/>
            <person name="Nusbaum C."/>
            <person name="Birren B."/>
        </authorList>
    </citation>
    <scope>NUCLEOTIDE SEQUENCE</scope>
    <source>
        <strain evidence="3">ATCC 64411</strain>
    </source>
</reference>
<feature type="compositionally biased region" description="Gly residues" evidence="1">
    <location>
        <begin position="171"/>
        <end position="187"/>
    </location>
</feature>
<evidence type="ECO:0000313" key="3">
    <source>
        <dbReference type="EMBL" id="KLU88696.1"/>
    </source>
</evidence>
<name>A0A0C4E5B5_MAGP6</name>
<organism evidence="4 5">
    <name type="scientific">Magnaporthiopsis poae (strain ATCC 64411 / 73-15)</name>
    <name type="common">Kentucky bluegrass fungus</name>
    <name type="synonym">Magnaporthe poae</name>
    <dbReference type="NCBI Taxonomy" id="644358"/>
    <lineage>
        <taxon>Eukaryota</taxon>
        <taxon>Fungi</taxon>
        <taxon>Dikarya</taxon>
        <taxon>Ascomycota</taxon>
        <taxon>Pezizomycotina</taxon>
        <taxon>Sordariomycetes</taxon>
        <taxon>Sordariomycetidae</taxon>
        <taxon>Magnaporthales</taxon>
        <taxon>Magnaporthaceae</taxon>
        <taxon>Magnaporthiopsis</taxon>
    </lineage>
</organism>
<proteinExistence type="predicted"/>
<sequence length="413" mass="40939">MSSKALFFAAILASVEARFGQEGIPAAAVGALGNRGQPGQAATLSGQIPGVLLAAASACAKLELADQIVTQLGSTDDVIAAARGLVAAEMNFNPFAVSIPKICDDATLPATQELRGIVPLVDPAVTGSDVQNANSKKSLTAPFDSNGLSVAAISIAQGFSNFTRGDTGTPASGGAGAGAGAGAGNNNGGNQNNNGGNQNNNGGNQNNNGGNQNNNGGNQNNNGGNQNNNGGNQNNNGGNKKCNGGNQNNNNKGNGNANQGNGNGNQGNGNGNGNQGNGNGNGNQGNGNGNQGNGNGNGNQGNGNGNGNQGNGNGNGALDFGTCKPTIEFAKGRPNRKADEGTFLPVDPAILKGQSDALNPSIIMNRVCDQLNSRTCNANQAAITKCLDAKKQVEAAGTRDATTADLFNSLVQG</sequence>
<feature type="region of interest" description="Disordered" evidence="1">
    <location>
        <begin position="166"/>
        <end position="319"/>
    </location>
</feature>
<feature type="compositionally biased region" description="Low complexity" evidence="1">
    <location>
        <begin position="188"/>
        <end position="260"/>
    </location>
</feature>
<evidence type="ECO:0000256" key="2">
    <source>
        <dbReference type="SAM" id="SignalP"/>
    </source>
</evidence>
<accession>A0A0C4E5B5</accession>
<dbReference type="EMBL" id="ADBL01001858">
    <property type="status" value="NOT_ANNOTATED_CDS"/>
    <property type="molecule type" value="Genomic_DNA"/>
</dbReference>
<dbReference type="OMA" id="KCTPTID"/>
<keyword evidence="2" id="KW-0732">Signal</keyword>
<reference evidence="5" key="2">
    <citation type="submission" date="2010-05" db="EMBL/GenBank/DDBJ databases">
        <title>The genome sequence of Magnaporthe poae strain ATCC 64411.</title>
        <authorList>
            <person name="Ma L.-J."/>
            <person name="Dead R."/>
            <person name="Young S."/>
            <person name="Zeng Q."/>
            <person name="Koehrsen M."/>
            <person name="Alvarado L."/>
            <person name="Berlin A."/>
            <person name="Chapman S.B."/>
            <person name="Chen Z."/>
            <person name="Freedman E."/>
            <person name="Gellesch M."/>
            <person name="Goldberg J."/>
            <person name="Griggs A."/>
            <person name="Gujja S."/>
            <person name="Heilman E.R."/>
            <person name="Heiman D."/>
            <person name="Hepburn T."/>
            <person name="Howarth C."/>
            <person name="Jen D."/>
            <person name="Larson L."/>
            <person name="Mehta T."/>
            <person name="Neiman D."/>
            <person name="Pearson M."/>
            <person name="Roberts A."/>
            <person name="Saif S."/>
            <person name="Shea T."/>
            <person name="Shenoy N."/>
            <person name="Sisk P."/>
            <person name="Stolte C."/>
            <person name="Sykes S."/>
            <person name="Walk T."/>
            <person name="White J."/>
            <person name="Yandava C."/>
            <person name="Haas B."/>
            <person name="Nusbaum C."/>
            <person name="Birren B."/>
        </authorList>
    </citation>
    <scope>NUCLEOTIDE SEQUENCE [LARGE SCALE GENOMIC DNA]</scope>
    <source>
        <strain evidence="5">ATCC 64411 / 73-15</strain>
    </source>
</reference>
<evidence type="ECO:0008006" key="6">
    <source>
        <dbReference type="Google" id="ProtNLM"/>
    </source>
</evidence>
<evidence type="ECO:0000313" key="4">
    <source>
        <dbReference type="EnsemblFungi" id="MAPG_07681T0"/>
    </source>
</evidence>
<reference evidence="4" key="4">
    <citation type="journal article" date="2015" name="G3 (Bethesda)">
        <title>Genome sequences of three phytopathogenic species of the Magnaporthaceae family of fungi.</title>
        <authorList>
            <person name="Okagaki L.H."/>
            <person name="Nunes C.C."/>
            <person name="Sailsbery J."/>
            <person name="Clay B."/>
            <person name="Brown D."/>
            <person name="John T."/>
            <person name="Oh Y."/>
            <person name="Young N."/>
            <person name="Fitzgerald M."/>
            <person name="Haas B.J."/>
            <person name="Zeng Q."/>
            <person name="Young S."/>
            <person name="Adiconis X."/>
            <person name="Fan L."/>
            <person name="Levin J.Z."/>
            <person name="Mitchell T.K."/>
            <person name="Okubara P.A."/>
            <person name="Farman M.L."/>
            <person name="Kohn L.M."/>
            <person name="Birren B."/>
            <person name="Ma L.-J."/>
            <person name="Dean R.A."/>
        </authorList>
    </citation>
    <scope>NUCLEOTIDE SEQUENCE</scope>
    <source>
        <strain evidence="4">ATCC 64411 / 73-15</strain>
    </source>
</reference>
<dbReference type="OrthoDB" id="2141239at2759"/>
<dbReference type="EnsemblFungi" id="MAPG_07681T0">
    <property type="protein sequence ID" value="MAPG_07681T0"/>
    <property type="gene ID" value="MAPG_07681"/>
</dbReference>
<feature type="compositionally biased region" description="Gly residues" evidence="1">
    <location>
        <begin position="261"/>
        <end position="315"/>
    </location>
</feature>
<keyword evidence="5" id="KW-1185">Reference proteome</keyword>
<feature type="signal peptide" evidence="2">
    <location>
        <begin position="1"/>
        <end position="17"/>
    </location>
</feature>
<gene>
    <name evidence="3" type="ORF">MAPG_07681</name>
</gene>
<evidence type="ECO:0000256" key="1">
    <source>
        <dbReference type="SAM" id="MobiDB-lite"/>
    </source>
</evidence>
<dbReference type="EMBL" id="GL876971">
    <property type="protein sequence ID" value="KLU88696.1"/>
    <property type="molecule type" value="Genomic_DNA"/>
</dbReference>
<dbReference type="PRINTS" id="PR01228">
    <property type="entry name" value="EGGSHELL"/>
</dbReference>